<evidence type="ECO:0000259" key="6">
    <source>
        <dbReference type="Pfam" id="PF02631"/>
    </source>
</evidence>
<dbReference type="Pfam" id="PF02631">
    <property type="entry name" value="RecX_HTH2"/>
    <property type="match status" value="1"/>
</dbReference>
<evidence type="ECO:0000256" key="3">
    <source>
        <dbReference type="ARBA" id="ARBA00018111"/>
    </source>
</evidence>
<comment type="subcellular location">
    <subcellularLocation>
        <location evidence="1 5">Cytoplasm</location>
    </subcellularLocation>
</comment>
<dbReference type="GO" id="GO:0006282">
    <property type="term" value="P:regulation of DNA repair"/>
    <property type="evidence" value="ECO:0007669"/>
    <property type="project" value="UniProtKB-UniRule"/>
</dbReference>
<feature type="domain" description="RecX third three-helical" evidence="7">
    <location>
        <begin position="113"/>
        <end position="159"/>
    </location>
</feature>
<dbReference type="InterPro" id="IPR003783">
    <property type="entry name" value="Regulatory_RecX"/>
</dbReference>
<comment type="similarity">
    <text evidence="2 5">Belongs to the RecX family.</text>
</comment>
<dbReference type="PANTHER" id="PTHR33602:SF1">
    <property type="entry name" value="REGULATORY PROTEIN RECX FAMILY PROTEIN"/>
    <property type="match status" value="1"/>
</dbReference>
<dbReference type="InterPro" id="IPR053924">
    <property type="entry name" value="RecX_HTH_2nd"/>
</dbReference>
<organism evidence="8">
    <name type="scientific">uncultured Nocardioidaceae bacterium</name>
    <dbReference type="NCBI Taxonomy" id="253824"/>
    <lineage>
        <taxon>Bacteria</taxon>
        <taxon>Bacillati</taxon>
        <taxon>Actinomycetota</taxon>
        <taxon>Actinomycetes</taxon>
        <taxon>Propionibacteriales</taxon>
        <taxon>Nocardioidaceae</taxon>
        <taxon>environmental samples</taxon>
    </lineage>
</organism>
<protein>
    <recommendedName>
        <fullName evidence="3 5">Regulatory protein RecX</fullName>
    </recommendedName>
</protein>
<evidence type="ECO:0000256" key="2">
    <source>
        <dbReference type="ARBA" id="ARBA00009695"/>
    </source>
</evidence>
<keyword evidence="4 5" id="KW-0963">Cytoplasm</keyword>
<accession>A0A6J4KZ70</accession>
<dbReference type="HAMAP" id="MF_01114">
    <property type="entry name" value="RecX"/>
    <property type="match status" value="1"/>
</dbReference>
<gene>
    <name evidence="5" type="primary">recX</name>
    <name evidence="8" type="ORF">AVDCRST_MAG46-627</name>
</gene>
<name>A0A6J4KZ70_9ACTN</name>
<feature type="domain" description="RecX second three-helical" evidence="6">
    <location>
        <begin position="66"/>
        <end position="107"/>
    </location>
</feature>
<dbReference type="EMBL" id="CADCUD010000051">
    <property type="protein sequence ID" value="CAA9317909.1"/>
    <property type="molecule type" value="Genomic_DNA"/>
</dbReference>
<dbReference type="AlphaFoldDB" id="A0A6J4KZ70"/>
<dbReference type="Gene3D" id="1.10.10.10">
    <property type="entry name" value="Winged helix-like DNA-binding domain superfamily/Winged helix DNA-binding domain"/>
    <property type="match status" value="2"/>
</dbReference>
<dbReference type="Pfam" id="PF21981">
    <property type="entry name" value="RecX_HTH3"/>
    <property type="match status" value="1"/>
</dbReference>
<proteinExistence type="inferred from homology"/>
<evidence type="ECO:0000313" key="8">
    <source>
        <dbReference type="EMBL" id="CAA9317909.1"/>
    </source>
</evidence>
<sequence>MRTEPSAADDGPDVDPESVARKILLDRLTGEPRSRADLETLLAKKHVPDDVARRLLDRFTEVGLVDDQAFARAWVESRQRGKGLARRALAMELRRKGIEPEVAAQALDDVAPEDEARAARQLVRRKLRSVRDVSEPARTRRLLGMLARKGYPTGVALDAIREELGADEEWQQSIGEPSQISH</sequence>
<evidence type="ECO:0000259" key="7">
    <source>
        <dbReference type="Pfam" id="PF21981"/>
    </source>
</evidence>
<comment type="function">
    <text evidence="5">Modulates RecA activity.</text>
</comment>
<dbReference type="PANTHER" id="PTHR33602">
    <property type="entry name" value="REGULATORY PROTEIN RECX FAMILY PROTEIN"/>
    <property type="match status" value="1"/>
</dbReference>
<evidence type="ECO:0000256" key="1">
    <source>
        <dbReference type="ARBA" id="ARBA00004496"/>
    </source>
</evidence>
<dbReference type="InterPro" id="IPR053925">
    <property type="entry name" value="RecX_HTH_3rd"/>
</dbReference>
<reference evidence="8" key="1">
    <citation type="submission" date="2020-02" db="EMBL/GenBank/DDBJ databases">
        <authorList>
            <person name="Meier V. D."/>
        </authorList>
    </citation>
    <scope>NUCLEOTIDE SEQUENCE</scope>
    <source>
        <strain evidence="8">AVDCRST_MAG46</strain>
    </source>
</reference>
<evidence type="ECO:0000256" key="4">
    <source>
        <dbReference type="ARBA" id="ARBA00022490"/>
    </source>
</evidence>
<dbReference type="InterPro" id="IPR036388">
    <property type="entry name" value="WH-like_DNA-bd_sf"/>
</dbReference>
<dbReference type="GO" id="GO:0005737">
    <property type="term" value="C:cytoplasm"/>
    <property type="evidence" value="ECO:0007669"/>
    <property type="project" value="UniProtKB-SubCell"/>
</dbReference>
<evidence type="ECO:0000256" key="5">
    <source>
        <dbReference type="HAMAP-Rule" id="MF_01114"/>
    </source>
</evidence>